<dbReference type="GO" id="GO:0051536">
    <property type="term" value="F:iron-sulfur cluster binding"/>
    <property type="evidence" value="ECO:0007669"/>
    <property type="project" value="UniProtKB-KW"/>
</dbReference>
<evidence type="ECO:0000259" key="4">
    <source>
        <dbReference type="PROSITE" id="PS51379"/>
    </source>
</evidence>
<sequence>MYMASFLNLKENILDQDLCTSCSLCVAACPRELLAMSDSAAPLPVFRANPGEAADICRDCNLCSEVCPGYDTGTKQSELRIFGRNRTEEERWVGIHQGVYQLAATDREIVGKAAAGGAGTVLAITALEERLADAVIVAGRDEERPWIPKAYITDSIDKVLECAQSSYCLTPNLELLKDPRFEKIGVIGMPCQIQGVQKLLNLEGNAEAARLAGKIAFTLELGCASSTTRAGTEHLITDILNLDLEDVVYMRYRDGEYPGKFVVKTKDGTTHALPFYRLVEEFKKFKTFRCLTCPDWWSGVADISIADGDPNIFDSSKTGKPSKPASTVMIRTETGSRLIRLAREKSYIELYPYVFENNLGLERKRQRYRSYAATSTRIIPLPSGADVGYSKIMSDDEVIARGIGMENANRLK</sequence>
<dbReference type="PROSITE" id="PS00198">
    <property type="entry name" value="4FE4S_FER_1"/>
    <property type="match status" value="2"/>
</dbReference>
<organism evidence="5 6">
    <name type="scientific">Paenibacillus macerans</name>
    <name type="common">Bacillus macerans</name>
    <dbReference type="NCBI Taxonomy" id="44252"/>
    <lineage>
        <taxon>Bacteria</taxon>
        <taxon>Bacillati</taxon>
        <taxon>Bacillota</taxon>
        <taxon>Bacilli</taxon>
        <taxon>Bacillales</taxon>
        <taxon>Paenibacillaceae</taxon>
        <taxon>Paenibacillus</taxon>
    </lineage>
</organism>
<dbReference type="InterPro" id="IPR007516">
    <property type="entry name" value="Co_F420_Hydgase/DH_bsu_N"/>
</dbReference>
<keyword evidence="1" id="KW-0479">Metal-binding</keyword>
<dbReference type="Proteomes" id="UP000442469">
    <property type="component" value="Unassembled WGS sequence"/>
</dbReference>
<dbReference type="GO" id="GO:0046872">
    <property type="term" value="F:metal ion binding"/>
    <property type="evidence" value="ECO:0007669"/>
    <property type="project" value="UniProtKB-KW"/>
</dbReference>
<dbReference type="AlphaFoldDB" id="A0A6N8F3L7"/>
<reference evidence="5 6" key="1">
    <citation type="submission" date="2019-11" db="EMBL/GenBank/DDBJ databases">
        <title>Draft genome sequences of five Paenibacillus species of dairy origin.</title>
        <authorList>
            <person name="Olajide A.M."/>
            <person name="Chen S."/>
            <person name="Lapointe G."/>
        </authorList>
    </citation>
    <scope>NUCLEOTIDE SEQUENCE [LARGE SCALE GENOMIC DNA]</scope>
    <source>
        <strain evidence="5 6">3CT49</strain>
    </source>
</reference>
<proteinExistence type="predicted"/>
<dbReference type="SUPFAM" id="SSF54862">
    <property type="entry name" value="4Fe-4S ferredoxins"/>
    <property type="match status" value="1"/>
</dbReference>
<feature type="domain" description="4Fe-4S ferredoxin-type" evidence="4">
    <location>
        <begin position="10"/>
        <end position="39"/>
    </location>
</feature>
<dbReference type="InterPro" id="IPR007525">
    <property type="entry name" value="FrhB_FdhB_C"/>
</dbReference>
<dbReference type="PROSITE" id="PS51379">
    <property type="entry name" value="4FE4S_FER_2"/>
    <property type="match status" value="1"/>
</dbReference>
<dbReference type="Pfam" id="PF04432">
    <property type="entry name" value="FrhB_FdhB_C"/>
    <property type="match status" value="1"/>
</dbReference>
<keyword evidence="3" id="KW-0411">Iron-sulfur</keyword>
<dbReference type="Pfam" id="PF04422">
    <property type="entry name" value="FrhB_FdhB_N"/>
    <property type="match status" value="1"/>
</dbReference>
<keyword evidence="2" id="KW-0408">Iron</keyword>
<dbReference type="Pfam" id="PF13187">
    <property type="entry name" value="Fer4_9"/>
    <property type="match status" value="1"/>
</dbReference>
<dbReference type="InterPro" id="IPR017900">
    <property type="entry name" value="4Fe4S_Fe_S_CS"/>
</dbReference>
<accession>A0A6N8F3L7</accession>
<dbReference type="InterPro" id="IPR017896">
    <property type="entry name" value="4Fe4S_Fe-S-bd"/>
</dbReference>
<dbReference type="PANTHER" id="PTHR31332:SF0">
    <property type="entry name" value="7-HYDROXYMETHYL CHLOROPHYLL A REDUCTASE, CHLOROPLASTIC"/>
    <property type="match status" value="1"/>
</dbReference>
<evidence type="ECO:0000256" key="1">
    <source>
        <dbReference type="ARBA" id="ARBA00022723"/>
    </source>
</evidence>
<evidence type="ECO:0000313" key="5">
    <source>
        <dbReference type="EMBL" id="MUG25261.1"/>
    </source>
</evidence>
<dbReference type="PANTHER" id="PTHR31332">
    <property type="entry name" value="7-HYDROXYMETHYL CHLOROPHYLL A REDUCTASE, CHLOROPLASTIC"/>
    <property type="match status" value="1"/>
</dbReference>
<evidence type="ECO:0000256" key="2">
    <source>
        <dbReference type="ARBA" id="ARBA00023004"/>
    </source>
</evidence>
<evidence type="ECO:0000256" key="3">
    <source>
        <dbReference type="ARBA" id="ARBA00023014"/>
    </source>
</evidence>
<name>A0A6N8F3L7_PAEMA</name>
<dbReference type="GO" id="GO:0052592">
    <property type="term" value="F:oxidoreductase activity, acting on CH or CH2 groups, with an iron-sulfur protein as acceptor"/>
    <property type="evidence" value="ECO:0007669"/>
    <property type="project" value="TreeGrafter"/>
</dbReference>
<protein>
    <recommendedName>
        <fullName evidence="4">4Fe-4S ferredoxin-type domain-containing protein</fullName>
    </recommendedName>
</protein>
<dbReference type="InterPro" id="IPR045220">
    <property type="entry name" value="FRHB/FDHB/HCAR-like"/>
</dbReference>
<gene>
    <name evidence="5" type="ORF">GNQ08_23110</name>
</gene>
<dbReference type="Gene3D" id="3.30.70.20">
    <property type="match status" value="1"/>
</dbReference>
<evidence type="ECO:0000313" key="6">
    <source>
        <dbReference type="Proteomes" id="UP000442469"/>
    </source>
</evidence>
<dbReference type="EMBL" id="WNZZ01000023">
    <property type="protein sequence ID" value="MUG25261.1"/>
    <property type="molecule type" value="Genomic_DNA"/>
</dbReference>
<comment type="caution">
    <text evidence="5">The sequence shown here is derived from an EMBL/GenBank/DDBJ whole genome shotgun (WGS) entry which is preliminary data.</text>
</comment>